<dbReference type="Pfam" id="PF03473">
    <property type="entry name" value="MOSC"/>
    <property type="match status" value="1"/>
</dbReference>
<dbReference type="InterPro" id="IPR052716">
    <property type="entry name" value="MOSC_domain"/>
</dbReference>
<dbReference type="HOGENOM" id="CLU_104911_2_0_6"/>
<dbReference type="OrthoDB" id="1550913at2"/>
<dbReference type="PANTHER" id="PTHR36930:SF1">
    <property type="entry name" value="MOSC DOMAIN-CONTAINING PROTEIN"/>
    <property type="match status" value="1"/>
</dbReference>
<gene>
    <name evidence="2" type="ORF">OLEAN_C26620</name>
</gene>
<dbReference type="PROSITE" id="PS51340">
    <property type="entry name" value="MOSC"/>
    <property type="match status" value="1"/>
</dbReference>
<dbReference type="InterPro" id="IPR005302">
    <property type="entry name" value="MoCF_Sase_C"/>
</dbReference>
<dbReference type="Proteomes" id="UP000032749">
    <property type="component" value="Chromosome"/>
</dbReference>
<dbReference type="STRING" id="698738.OLEAN_C26620"/>
<sequence length="186" mass="20329">MSTSTRKRLFSRYIQDLPAGELTWIGLRPERKAEMLEVNSAQVFVGSGLEGDHGFENTLGAGRQVTLLSEEYIAQTQHFLSLSRSVNKGHQSDAIPSSIQPKHLRRNLVIKGMNLDALRYQQFSIGSAIFEAGAICHPCLRMEELLGKGGIAAMMGHGGLCLKVIQSGTVTLGDTVCLHHPQQGLF</sequence>
<evidence type="ECO:0000313" key="3">
    <source>
        <dbReference type="Proteomes" id="UP000032749"/>
    </source>
</evidence>
<accession>R4YTA6</accession>
<feature type="domain" description="MOSC" evidence="1">
    <location>
        <begin position="36"/>
        <end position="179"/>
    </location>
</feature>
<organism evidence="2 3">
    <name type="scientific">Oleispira antarctica RB-8</name>
    <dbReference type="NCBI Taxonomy" id="698738"/>
    <lineage>
        <taxon>Bacteria</taxon>
        <taxon>Pseudomonadati</taxon>
        <taxon>Pseudomonadota</taxon>
        <taxon>Gammaproteobacteria</taxon>
        <taxon>Oceanospirillales</taxon>
        <taxon>Oceanospirillaceae</taxon>
        <taxon>Oleispira</taxon>
    </lineage>
</organism>
<dbReference type="GO" id="GO:0030170">
    <property type="term" value="F:pyridoxal phosphate binding"/>
    <property type="evidence" value="ECO:0007669"/>
    <property type="project" value="InterPro"/>
</dbReference>
<dbReference type="GO" id="GO:0003824">
    <property type="term" value="F:catalytic activity"/>
    <property type="evidence" value="ECO:0007669"/>
    <property type="project" value="InterPro"/>
</dbReference>
<dbReference type="SUPFAM" id="SSF50800">
    <property type="entry name" value="PK beta-barrel domain-like"/>
    <property type="match status" value="1"/>
</dbReference>
<dbReference type="EMBL" id="FO203512">
    <property type="protein sequence ID" value="CCK76838.1"/>
    <property type="molecule type" value="Genomic_DNA"/>
</dbReference>
<name>R4YTA6_OLEAN</name>
<protein>
    <submittedName>
        <fullName evidence="2">MOSC domain protein</fullName>
    </submittedName>
</protein>
<evidence type="ECO:0000313" key="2">
    <source>
        <dbReference type="EMBL" id="CCK76838.1"/>
    </source>
</evidence>
<reference evidence="2 3" key="1">
    <citation type="journal article" date="2013" name="Nat. Commun.">
        <title>Genome sequence and functional genomic analysis of the oil-degrading bacterium Oleispira antarctica.</title>
        <authorList>
            <person name="Kube M."/>
            <person name="Chernikova T.N."/>
            <person name="Al-Ramahi Y."/>
            <person name="Beloqui A."/>
            <person name="Lopez-Cortez N."/>
            <person name="Guazzaroni M.E."/>
            <person name="Heipieper H.J."/>
            <person name="Klages S."/>
            <person name="Kotsyurbenko O.R."/>
            <person name="Langer I."/>
            <person name="Nechitaylo T.Y."/>
            <person name="Lunsdorf H."/>
            <person name="Fernandez M."/>
            <person name="Juarez S."/>
            <person name="Ciordia S."/>
            <person name="Singer A."/>
            <person name="Kagan O."/>
            <person name="Egorova O."/>
            <person name="Petit P.A."/>
            <person name="Stogios P."/>
            <person name="Kim Y."/>
            <person name="Tchigvintsev A."/>
            <person name="Flick R."/>
            <person name="Denaro R."/>
            <person name="Genovese M."/>
            <person name="Albar J.P."/>
            <person name="Reva O.N."/>
            <person name="Martinez-Gomariz M."/>
            <person name="Tran H."/>
            <person name="Ferrer M."/>
            <person name="Savchenko A."/>
            <person name="Yakunin A.F."/>
            <person name="Yakimov M.M."/>
            <person name="Golyshina O.V."/>
            <person name="Reinhardt R."/>
            <person name="Golyshin P.N."/>
        </authorList>
    </citation>
    <scope>NUCLEOTIDE SEQUENCE [LARGE SCALE GENOMIC DNA]</scope>
</reference>
<proteinExistence type="predicted"/>
<dbReference type="Gene3D" id="2.40.33.20">
    <property type="entry name" value="PK beta-barrel domain-like"/>
    <property type="match status" value="1"/>
</dbReference>
<dbReference type="PANTHER" id="PTHR36930">
    <property type="entry name" value="METAL-SULFUR CLUSTER BIOSYNTHESIS PROTEINS YUAD-RELATED"/>
    <property type="match status" value="1"/>
</dbReference>
<evidence type="ECO:0000259" key="1">
    <source>
        <dbReference type="PROSITE" id="PS51340"/>
    </source>
</evidence>
<dbReference type="AlphaFoldDB" id="R4YTA6"/>
<keyword evidence="3" id="KW-1185">Reference proteome</keyword>
<dbReference type="GO" id="GO:0030151">
    <property type="term" value="F:molybdenum ion binding"/>
    <property type="evidence" value="ECO:0007669"/>
    <property type="project" value="InterPro"/>
</dbReference>
<dbReference type="InterPro" id="IPR011037">
    <property type="entry name" value="Pyrv_Knase-like_insert_dom_sf"/>
</dbReference>
<dbReference type="KEGG" id="oai:OLEAN_C26620"/>